<organism evidence="1 2">
    <name type="scientific">Corallococcus sicarius</name>
    <dbReference type="NCBI Taxonomy" id="2316726"/>
    <lineage>
        <taxon>Bacteria</taxon>
        <taxon>Pseudomonadati</taxon>
        <taxon>Myxococcota</taxon>
        <taxon>Myxococcia</taxon>
        <taxon>Myxococcales</taxon>
        <taxon>Cystobacterineae</taxon>
        <taxon>Myxococcaceae</taxon>
        <taxon>Corallococcus</taxon>
    </lineage>
</organism>
<evidence type="ECO:0000313" key="1">
    <source>
        <dbReference type="EMBL" id="RKH38227.1"/>
    </source>
</evidence>
<comment type="caution">
    <text evidence="1">The sequence shown here is derived from an EMBL/GenBank/DDBJ whole genome shotgun (WGS) entry which is preliminary data.</text>
</comment>
<reference evidence="2" key="1">
    <citation type="submission" date="2018-09" db="EMBL/GenBank/DDBJ databases">
        <authorList>
            <person name="Livingstone P.G."/>
            <person name="Whitworth D.E."/>
        </authorList>
    </citation>
    <scope>NUCLEOTIDE SEQUENCE [LARGE SCALE GENOMIC DNA]</scope>
    <source>
        <strain evidence="2">CA040B</strain>
    </source>
</reference>
<dbReference type="AlphaFoldDB" id="A0A3A8N176"/>
<dbReference type="OrthoDB" id="9554456at2"/>
<dbReference type="EMBL" id="RAWG01000203">
    <property type="protein sequence ID" value="RKH38227.1"/>
    <property type="molecule type" value="Genomic_DNA"/>
</dbReference>
<sequence>MQFLKKLGLGLIVFAGVMGYKFYGKSSARSEVREQLEQTCEKDADCLASVSQHFEGCFEAHYKMGGRRRAGGLDDTAMVSCINDKAGKTMFTVSDE</sequence>
<gene>
    <name evidence="1" type="ORF">D7X12_26920</name>
</gene>
<dbReference type="Proteomes" id="UP000273405">
    <property type="component" value="Unassembled WGS sequence"/>
</dbReference>
<proteinExistence type="predicted"/>
<evidence type="ECO:0000313" key="2">
    <source>
        <dbReference type="Proteomes" id="UP000273405"/>
    </source>
</evidence>
<dbReference type="RefSeq" id="WP_120628134.1">
    <property type="nucleotide sequence ID" value="NZ_RAWG01000203.1"/>
</dbReference>
<accession>A0A3A8N176</accession>
<protein>
    <submittedName>
        <fullName evidence="1">Uncharacterized protein</fullName>
    </submittedName>
</protein>
<name>A0A3A8N176_9BACT</name>
<keyword evidence="2" id="KW-1185">Reference proteome</keyword>